<sequence>MAILAWEDISGDKFIHTFDLHRKIPNAKNPEPDCPVEIEASESNKNAAGYISFIGDSLLDMVDPSALESNLYGSPRSYGGDTASNCSIQMQLMGKGYDIGENAAKGSAVIGQAAVDWALSSEGLSLANISDLYDTLKNSLSDDKFDTLMISGGIGNVLNIPDGENPVDWSNQAADQMESLINSILADNLWSKIVIVGYAISATHPRNFIQILHNKFSYLAENNSKVEFINTDYLYDQRAGGDAVLRESLFGGDGNHGGVEGHRLVVESFDTLQGLQLKPAPEPEEYDSIIESVLGKGKLKGTTGADAFTFDSFEAFTKKSADKIIGFNASQGDTIAVGPNAFPSLQGVSDISFASTRSKKEFKQMSKEDYDFVYFEKKGRLYFDGNGAEKNWGNSSEGGLVAILKGKPELTAEDITLLA</sequence>
<gene>
    <name evidence="1" type="ordered locus">SYNW0363</name>
</gene>
<dbReference type="KEGG" id="syw:SYNW0363"/>
<name>Q7U995_PARMW</name>
<accession>Q7U995</accession>
<dbReference type="RefSeq" id="WP_011127237.1">
    <property type="nucleotide sequence ID" value="NC_005070.1"/>
</dbReference>
<reference evidence="1 2" key="1">
    <citation type="journal article" date="2003" name="Nature">
        <title>The genome of a motile marine Synechococcus.</title>
        <authorList>
            <person name="Palenik B."/>
            <person name="Brahamsha B."/>
            <person name="Larimer F."/>
            <person name="Land M."/>
            <person name="Hauser L."/>
            <person name="Chain P."/>
            <person name="Lamerdin J."/>
            <person name="Regala W."/>
            <person name="Allen E.A."/>
            <person name="McCarren J."/>
            <person name="Paulsen I."/>
            <person name="Dufresne A."/>
            <person name="Partensky F."/>
            <person name="Webb E."/>
            <person name="Waterbury J."/>
        </authorList>
    </citation>
    <scope>NUCLEOTIDE SEQUENCE [LARGE SCALE GENOMIC DNA]</scope>
    <source>
        <strain evidence="1 2">WH8102</strain>
    </source>
</reference>
<dbReference type="EMBL" id="BX569690">
    <property type="protein sequence ID" value="CAE06878.1"/>
    <property type="molecule type" value="Genomic_DNA"/>
</dbReference>
<protein>
    <submittedName>
        <fullName evidence="1">Uncharacterized protein</fullName>
    </submittedName>
</protein>
<dbReference type="InterPro" id="IPR036514">
    <property type="entry name" value="SGNH_hydro_sf"/>
</dbReference>
<dbReference type="Gene3D" id="3.40.50.1110">
    <property type="entry name" value="SGNH hydrolase"/>
    <property type="match status" value="1"/>
</dbReference>
<dbReference type="InterPro" id="IPR011049">
    <property type="entry name" value="Serralysin-like_metalloprot_C"/>
</dbReference>
<dbReference type="HOGENOM" id="CLU_655406_0_0_3"/>
<keyword evidence="2" id="KW-1185">Reference proteome</keyword>
<organism evidence="1 2">
    <name type="scientific">Parasynechococcus marenigrum (strain WH8102)</name>
    <dbReference type="NCBI Taxonomy" id="84588"/>
    <lineage>
        <taxon>Bacteria</taxon>
        <taxon>Bacillati</taxon>
        <taxon>Cyanobacteriota</taxon>
        <taxon>Cyanophyceae</taxon>
        <taxon>Synechococcales</taxon>
        <taxon>Prochlorococcaceae</taxon>
        <taxon>Parasynechococcus</taxon>
        <taxon>Parasynechococcus marenigrum</taxon>
    </lineage>
</organism>
<dbReference type="SUPFAM" id="SSF51120">
    <property type="entry name" value="beta-Roll"/>
    <property type="match status" value="1"/>
</dbReference>
<dbReference type="AlphaFoldDB" id="Q7U995"/>
<evidence type="ECO:0000313" key="1">
    <source>
        <dbReference type="EMBL" id="CAE06878.1"/>
    </source>
</evidence>
<dbReference type="Proteomes" id="UP000001422">
    <property type="component" value="Chromosome"/>
</dbReference>
<proteinExistence type="predicted"/>
<dbReference type="STRING" id="84588.SYNW0363"/>
<dbReference type="SUPFAM" id="SSF52266">
    <property type="entry name" value="SGNH hydrolase"/>
    <property type="match status" value="1"/>
</dbReference>
<evidence type="ECO:0000313" key="2">
    <source>
        <dbReference type="Proteomes" id="UP000001422"/>
    </source>
</evidence>